<proteinExistence type="predicted"/>
<name>A0A9Q3JIM8_9BASI</name>
<organism evidence="2 3">
    <name type="scientific">Austropuccinia psidii MF-1</name>
    <dbReference type="NCBI Taxonomy" id="1389203"/>
    <lineage>
        <taxon>Eukaryota</taxon>
        <taxon>Fungi</taxon>
        <taxon>Dikarya</taxon>
        <taxon>Basidiomycota</taxon>
        <taxon>Pucciniomycotina</taxon>
        <taxon>Pucciniomycetes</taxon>
        <taxon>Pucciniales</taxon>
        <taxon>Sphaerophragmiaceae</taxon>
        <taxon>Austropuccinia</taxon>
    </lineage>
</organism>
<dbReference type="EMBL" id="AVOT02075007">
    <property type="protein sequence ID" value="MBW0563918.1"/>
    <property type="molecule type" value="Genomic_DNA"/>
</dbReference>
<accession>A0A9Q3JIM8</accession>
<comment type="caution">
    <text evidence="2">The sequence shown here is derived from an EMBL/GenBank/DDBJ whole genome shotgun (WGS) entry which is preliminary data.</text>
</comment>
<feature type="region of interest" description="Disordered" evidence="1">
    <location>
        <begin position="63"/>
        <end position="101"/>
    </location>
</feature>
<dbReference type="Proteomes" id="UP000765509">
    <property type="component" value="Unassembled WGS sequence"/>
</dbReference>
<reference evidence="2" key="1">
    <citation type="submission" date="2021-03" db="EMBL/GenBank/DDBJ databases">
        <title>Draft genome sequence of rust myrtle Austropuccinia psidii MF-1, a brazilian biotype.</title>
        <authorList>
            <person name="Quecine M.C."/>
            <person name="Pachon D.M.R."/>
            <person name="Bonatelli M.L."/>
            <person name="Correr F.H."/>
            <person name="Franceschini L.M."/>
            <person name="Leite T.F."/>
            <person name="Margarido G.R.A."/>
            <person name="Almeida C.A."/>
            <person name="Ferrarezi J.A."/>
            <person name="Labate C.A."/>
        </authorList>
    </citation>
    <scope>NUCLEOTIDE SEQUENCE</scope>
    <source>
        <strain evidence="2">MF-1</strain>
    </source>
</reference>
<feature type="compositionally biased region" description="Polar residues" evidence="1">
    <location>
        <begin position="63"/>
        <end position="80"/>
    </location>
</feature>
<keyword evidence="3" id="KW-1185">Reference proteome</keyword>
<evidence type="ECO:0000313" key="3">
    <source>
        <dbReference type="Proteomes" id="UP000765509"/>
    </source>
</evidence>
<sequence>MDYSRTSTSSKRLASTCYTLIESLEGEITAITVVTPEPFPTGNNRDIPVSVQELVYGSKTAGVGTSATSLNRHNELLSSSEDVHGNRKYRGTSEGLDTHVL</sequence>
<evidence type="ECO:0000313" key="2">
    <source>
        <dbReference type="EMBL" id="MBW0563918.1"/>
    </source>
</evidence>
<evidence type="ECO:0000256" key="1">
    <source>
        <dbReference type="SAM" id="MobiDB-lite"/>
    </source>
</evidence>
<gene>
    <name evidence="2" type="ORF">O181_103633</name>
</gene>
<protein>
    <submittedName>
        <fullName evidence="2">Uncharacterized protein</fullName>
    </submittedName>
</protein>
<dbReference type="AlphaFoldDB" id="A0A9Q3JIM8"/>